<proteinExistence type="predicted"/>
<dbReference type="GO" id="GO:0016787">
    <property type="term" value="F:hydrolase activity"/>
    <property type="evidence" value="ECO:0007669"/>
    <property type="project" value="UniProtKB-KW"/>
</dbReference>
<evidence type="ECO:0000259" key="2">
    <source>
        <dbReference type="Pfam" id="PF07859"/>
    </source>
</evidence>
<dbReference type="InterPro" id="IPR013094">
    <property type="entry name" value="AB_hydrolase_3"/>
</dbReference>
<keyword evidence="4" id="KW-1185">Reference proteome</keyword>
<feature type="domain" description="Alpha/beta hydrolase fold-3" evidence="2">
    <location>
        <begin position="89"/>
        <end position="288"/>
    </location>
</feature>
<dbReference type="PANTHER" id="PTHR48081:SF8">
    <property type="entry name" value="ALPHA_BETA HYDROLASE FOLD-3 DOMAIN-CONTAINING PROTEIN-RELATED"/>
    <property type="match status" value="1"/>
</dbReference>
<organism evidence="3 4">
    <name type="scientific">Algoriphagus confluentis</name>
    <dbReference type="NCBI Taxonomy" id="1697556"/>
    <lineage>
        <taxon>Bacteria</taxon>
        <taxon>Pseudomonadati</taxon>
        <taxon>Bacteroidota</taxon>
        <taxon>Cytophagia</taxon>
        <taxon>Cytophagales</taxon>
        <taxon>Cyclobacteriaceae</taxon>
        <taxon>Algoriphagus</taxon>
    </lineage>
</organism>
<dbReference type="SUPFAM" id="SSF53474">
    <property type="entry name" value="alpha/beta-Hydrolases"/>
    <property type="match status" value="1"/>
</dbReference>
<gene>
    <name evidence="3" type="ORF">Aconfl_33220</name>
</gene>
<dbReference type="EMBL" id="BTPD01000011">
    <property type="protein sequence ID" value="GMQ30679.1"/>
    <property type="molecule type" value="Genomic_DNA"/>
</dbReference>
<dbReference type="Gene3D" id="3.40.50.1820">
    <property type="entry name" value="alpha/beta hydrolase"/>
    <property type="match status" value="1"/>
</dbReference>
<dbReference type="Pfam" id="PF07859">
    <property type="entry name" value="Abhydrolase_3"/>
    <property type="match status" value="1"/>
</dbReference>
<reference evidence="3 4" key="1">
    <citation type="submission" date="2023-08" db="EMBL/GenBank/DDBJ databases">
        <title>Draft genome sequence of Algoriphagus confluentis.</title>
        <authorList>
            <person name="Takatani N."/>
            <person name="Hosokawa M."/>
            <person name="Sawabe T."/>
        </authorList>
    </citation>
    <scope>NUCLEOTIDE SEQUENCE [LARGE SCALE GENOMIC DNA]</scope>
    <source>
        <strain evidence="3 4">NBRC 111222</strain>
    </source>
</reference>
<keyword evidence="1 3" id="KW-0378">Hydrolase</keyword>
<protein>
    <submittedName>
        <fullName evidence="3">Alpha/beta hydrolase</fullName>
    </submittedName>
</protein>
<comment type="caution">
    <text evidence="3">The sequence shown here is derived from an EMBL/GenBank/DDBJ whole genome shotgun (WGS) entry which is preliminary data.</text>
</comment>
<dbReference type="InterPro" id="IPR050300">
    <property type="entry name" value="GDXG_lipolytic_enzyme"/>
</dbReference>
<evidence type="ECO:0000313" key="4">
    <source>
        <dbReference type="Proteomes" id="UP001338309"/>
    </source>
</evidence>
<dbReference type="Proteomes" id="UP001338309">
    <property type="component" value="Unassembled WGS sequence"/>
</dbReference>
<accession>A0ABQ6PRQ0</accession>
<sequence>MSFRLRNRGDFKRMKMNKSFTYYLALLVIRLKGIKGLFSEDPVDYLALRKDDVLHPTKKLIKSCRISQFTLSQTRVTELQGKGPSNKLLLFLHGGAFISGPARHHWDSIEKISKYTDYTIWLCDYPKAPEHTILSINENIDLVYKAALENFKQDNIVVMGDSAGGTLAITLVQRSILSNQRLPSKIILISPVMDASLENPEIERVDKIDPMLSKKGVLSAKKMCSGGLDLKCKELSPLYGGFNGFPSTYLFLAENDITYPDQLLFCRKLRNQGVENHLNIGRGMPHIWPLLPVMKEAGEAFKDILRILD</sequence>
<dbReference type="InterPro" id="IPR029058">
    <property type="entry name" value="AB_hydrolase_fold"/>
</dbReference>
<evidence type="ECO:0000313" key="3">
    <source>
        <dbReference type="EMBL" id="GMQ30679.1"/>
    </source>
</evidence>
<evidence type="ECO:0000256" key="1">
    <source>
        <dbReference type="ARBA" id="ARBA00022801"/>
    </source>
</evidence>
<dbReference type="PANTHER" id="PTHR48081">
    <property type="entry name" value="AB HYDROLASE SUPERFAMILY PROTEIN C4A8.06C"/>
    <property type="match status" value="1"/>
</dbReference>
<name>A0ABQ6PRQ0_9BACT</name>